<evidence type="ECO:0000313" key="2">
    <source>
        <dbReference type="Proteomes" id="UP001642464"/>
    </source>
</evidence>
<gene>
    <name evidence="1" type="ORF">SCF082_LOCUS25392</name>
</gene>
<sequence>MAGLQFPANEKGERSTTSFNKAVYSTMASSLGAKDLEDKIKGEKDWRHKYCLHLDQLVEQTLLLKDSAKLQEVLSKGLEKARAMDFDAGSGPVPLKDALSAAVSSKFTTVKISGTGTTSPSFVLPYNGKELTGEALEKQCDQWSAYGTMEPDCAAAIKAGAQRLHAVKGRTFLVLGAGSELGPVRPLLEAGATVAAVATRRPKRWADLIAFAKGTPGTLLVPVKAGEKVESDEDLSAVCGADLLAELPQVLEWLLRCGREATGQVTLGTYLYADGEANVRLTAAADSIVEAVRSLEKEKVSFAYLSSCSTSTAIPEEAVQAQEANFQTAGRWAAMFGERHSCKKLDGNRFFLSAFEVLQGPNYALAQMMRQWRAALLHLEGFQVSAPMAPICRTESVVHNATMAVLLEGLAHFPPQESYDAPTGRQAMLAILLSDLAEPAPKLSNPLLIVTRKAFHSGIWRTPFVMASLGKTTWFLGKVAPKRVAA</sequence>
<comment type="caution">
    <text evidence="1">The sequence shown here is derived from an EMBL/GenBank/DDBJ whole genome shotgun (WGS) entry which is preliminary data.</text>
</comment>
<accession>A0ABP0LZW6</accession>
<keyword evidence="2" id="KW-1185">Reference proteome</keyword>
<dbReference type="EMBL" id="CAXAMM010019002">
    <property type="protein sequence ID" value="CAK9044771.1"/>
    <property type="molecule type" value="Genomic_DNA"/>
</dbReference>
<reference evidence="1 2" key="1">
    <citation type="submission" date="2024-02" db="EMBL/GenBank/DDBJ databases">
        <authorList>
            <person name="Chen Y."/>
            <person name="Shah S."/>
            <person name="Dougan E. K."/>
            <person name="Thang M."/>
            <person name="Chan C."/>
        </authorList>
    </citation>
    <scope>NUCLEOTIDE SEQUENCE [LARGE SCALE GENOMIC DNA]</scope>
</reference>
<protein>
    <submittedName>
        <fullName evidence="1">Uncharacterized protein</fullName>
    </submittedName>
</protein>
<dbReference type="Proteomes" id="UP001642464">
    <property type="component" value="Unassembled WGS sequence"/>
</dbReference>
<evidence type="ECO:0000313" key="1">
    <source>
        <dbReference type="EMBL" id="CAK9044771.1"/>
    </source>
</evidence>
<proteinExistence type="predicted"/>
<organism evidence="1 2">
    <name type="scientific">Durusdinium trenchii</name>
    <dbReference type="NCBI Taxonomy" id="1381693"/>
    <lineage>
        <taxon>Eukaryota</taxon>
        <taxon>Sar</taxon>
        <taxon>Alveolata</taxon>
        <taxon>Dinophyceae</taxon>
        <taxon>Suessiales</taxon>
        <taxon>Symbiodiniaceae</taxon>
        <taxon>Durusdinium</taxon>
    </lineage>
</organism>
<name>A0ABP0LZW6_9DINO</name>